<dbReference type="NCBIfam" id="TIGR02595">
    <property type="entry name" value="PEP_CTERM"/>
    <property type="match status" value="1"/>
</dbReference>
<dbReference type="RefSeq" id="WP_009206158.1">
    <property type="nucleotide sequence ID" value="NC_022357.1"/>
</dbReference>
<dbReference type="eggNOG" id="ENOG5033ZKG">
    <property type="taxonomic scope" value="Bacteria"/>
</dbReference>
<dbReference type="InterPro" id="IPR013424">
    <property type="entry name" value="Ice-binding_C"/>
</dbReference>
<keyword evidence="1" id="KW-1133">Transmembrane helix</keyword>
<keyword evidence="5" id="KW-1185">Reference proteome</keyword>
<dbReference type="KEGG" id="sdr:SCD_n01055"/>
<organism evidence="4 5">
    <name type="scientific">Sulfuricella denitrificans (strain DSM 22764 / NBRC 105220 / skB26)</name>
    <dbReference type="NCBI Taxonomy" id="1163617"/>
    <lineage>
        <taxon>Bacteria</taxon>
        <taxon>Pseudomonadati</taxon>
        <taxon>Pseudomonadota</taxon>
        <taxon>Betaproteobacteria</taxon>
        <taxon>Nitrosomonadales</taxon>
        <taxon>Sulfuricellaceae</taxon>
        <taxon>Sulfuricella</taxon>
    </lineage>
</organism>
<proteinExistence type="predicted"/>
<dbReference type="InterPro" id="IPR022472">
    <property type="entry name" value="VPLPA-CTERM"/>
</dbReference>
<name>S6ABP5_SULDS</name>
<evidence type="ECO:0000313" key="4">
    <source>
        <dbReference type="EMBL" id="BAN34893.1"/>
    </source>
</evidence>
<dbReference type="Pfam" id="PF07589">
    <property type="entry name" value="PEP-CTERM"/>
    <property type="match status" value="1"/>
</dbReference>
<feature type="transmembrane region" description="Helical" evidence="1">
    <location>
        <begin position="193"/>
        <end position="213"/>
    </location>
</feature>
<feature type="signal peptide" evidence="2">
    <location>
        <begin position="1"/>
        <end position="21"/>
    </location>
</feature>
<protein>
    <recommendedName>
        <fullName evidence="3">Ice-binding protein C-terminal domain-containing protein</fullName>
    </recommendedName>
</protein>
<gene>
    <name evidence="4" type="ORF">SCD_n01055</name>
</gene>
<dbReference type="Proteomes" id="UP000015559">
    <property type="component" value="Chromosome"/>
</dbReference>
<sequence>MKSKILFILSLTVLLSGTANAATTSFFTGSEVATLVASGATSDTISSNGYLFTYTRDKLFTGGVSTAEPGRYVRVPWPDGVEAQAVTVGPVSKPQITISRVDGNVFDITAFTAKLLASSGGAGGAFEVVPLINGEDKYKDPVAFNATGYTNQIFSYGSPSTSLLTGADAYKFSLYVDFALTGLTLVDASTTPVPVPAALWLFGTGLIGLAGVIRKRKTT</sequence>
<feature type="chain" id="PRO_5004535964" description="Ice-binding protein C-terminal domain-containing protein" evidence="2">
    <location>
        <begin position="22"/>
        <end position="219"/>
    </location>
</feature>
<dbReference type="NCBIfam" id="TIGR03370">
    <property type="entry name" value="VPLPA-CTERM"/>
    <property type="match status" value="1"/>
</dbReference>
<dbReference type="OrthoDB" id="122203at2"/>
<reference evidence="4 5" key="1">
    <citation type="journal article" date="2012" name="Appl. Environ. Microbiol.">
        <title>Draft genome sequence of a psychrotolerant sulfur-oxidizing bacterium, Sulfuricella denitrificans skB26, and proteomic insights into cold adaptation.</title>
        <authorList>
            <person name="Watanabe T."/>
            <person name="Kojima H."/>
            <person name="Fukui M."/>
        </authorList>
    </citation>
    <scope>NUCLEOTIDE SEQUENCE [LARGE SCALE GENOMIC DNA]</scope>
    <source>
        <strain evidence="5">skB26</strain>
    </source>
</reference>
<dbReference type="HOGENOM" id="CLU_1260916_0_0_4"/>
<keyword evidence="2" id="KW-0732">Signal</keyword>
<accession>S6ABP5</accession>
<keyword evidence="1" id="KW-0472">Membrane</keyword>
<keyword evidence="1" id="KW-0812">Transmembrane</keyword>
<dbReference type="EMBL" id="AP013066">
    <property type="protein sequence ID" value="BAN34893.1"/>
    <property type="molecule type" value="Genomic_DNA"/>
</dbReference>
<dbReference type="AlphaFoldDB" id="S6ABP5"/>
<evidence type="ECO:0000259" key="3">
    <source>
        <dbReference type="Pfam" id="PF07589"/>
    </source>
</evidence>
<evidence type="ECO:0000256" key="2">
    <source>
        <dbReference type="SAM" id="SignalP"/>
    </source>
</evidence>
<evidence type="ECO:0000313" key="5">
    <source>
        <dbReference type="Proteomes" id="UP000015559"/>
    </source>
</evidence>
<feature type="domain" description="Ice-binding protein C-terminal" evidence="3">
    <location>
        <begin position="192"/>
        <end position="215"/>
    </location>
</feature>
<evidence type="ECO:0000256" key="1">
    <source>
        <dbReference type="SAM" id="Phobius"/>
    </source>
</evidence>